<proteinExistence type="predicted"/>
<protein>
    <submittedName>
        <fullName evidence="1">Uncharacterized protein</fullName>
    </submittedName>
</protein>
<sequence length="125" mass="13481">MAAYIDPTEWMALKGQAETGQLSLNAEVGRDLARVCDDHLAALDAILVQIRRVERISGFGSFNTSRILEQKFSQTAVGGDRALDATILQHIEAVTTAKEVVLKAIANFEAQDDYTAGQFNGIGGN</sequence>
<gene>
    <name evidence="1" type="ORF">NCAST_33_01940</name>
</gene>
<dbReference type="RefSeq" id="WP_019048628.1">
    <property type="nucleotide sequence ID" value="NZ_BAFO02000033.1"/>
</dbReference>
<accession>U5EHN9</accession>
<name>U5EHN9_NOCAS</name>
<dbReference type="Proteomes" id="UP000017048">
    <property type="component" value="Unassembled WGS sequence"/>
</dbReference>
<organism evidence="1 2">
    <name type="scientific">Nocardia asteroides NBRC 15531</name>
    <dbReference type="NCBI Taxonomy" id="1110697"/>
    <lineage>
        <taxon>Bacteria</taxon>
        <taxon>Bacillati</taxon>
        <taxon>Actinomycetota</taxon>
        <taxon>Actinomycetes</taxon>
        <taxon>Mycobacteriales</taxon>
        <taxon>Nocardiaceae</taxon>
        <taxon>Nocardia</taxon>
    </lineage>
</organism>
<evidence type="ECO:0000313" key="2">
    <source>
        <dbReference type="Proteomes" id="UP000017048"/>
    </source>
</evidence>
<evidence type="ECO:0000313" key="1">
    <source>
        <dbReference type="EMBL" id="GAD86815.1"/>
    </source>
</evidence>
<dbReference type="EMBL" id="BAFO02000033">
    <property type="protein sequence ID" value="GAD86815.1"/>
    <property type="molecule type" value="Genomic_DNA"/>
</dbReference>
<dbReference type="eggNOG" id="ENOG502ZP92">
    <property type="taxonomic scope" value="Bacteria"/>
</dbReference>
<dbReference type="STRING" id="1824.SAMN05444423_1011777"/>
<dbReference type="GeneID" id="91519200"/>
<reference evidence="1 2" key="1">
    <citation type="journal article" date="2014" name="BMC Genomics">
        <title>Genome based analysis of type-I polyketide synthase and nonribosomal peptide synthetase gene clusters in seven strains of five representative Nocardia species.</title>
        <authorList>
            <person name="Komaki H."/>
            <person name="Ichikawa N."/>
            <person name="Hosoyama A."/>
            <person name="Takahashi-Nakaguchi A."/>
            <person name="Matsuzawa T."/>
            <person name="Suzuki K."/>
            <person name="Fujita N."/>
            <person name="Gonoi T."/>
        </authorList>
    </citation>
    <scope>NUCLEOTIDE SEQUENCE [LARGE SCALE GENOMIC DNA]</scope>
    <source>
        <strain evidence="1 2">NBRC 15531</strain>
    </source>
</reference>
<dbReference type="EMBL" id="AB685274">
    <property type="protein sequence ID" value="BAO99001.1"/>
    <property type="molecule type" value="Genomic_DNA"/>
</dbReference>
<keyword evidence="2" id="KW-1185">Reference proteome</keyword>
<dbReference type="AlphaFoldDB" id="U5EHN9"/>
<dbReference type="OrthoDB" id="4563448at2"/>